<dbReference type="Proteomes" id="UP001194468">
    <property type="component" value="Unassembled WGS sequence"/>
</dbReference>
<dbReference type="AlphaFoldDB" id="A0AAD4GAJ5"/>
<dbReference type="GO" id="GO:0004497">
    <property type="term" value="F:monooxygenase activity"/>
    <property type="evidence" value="ECO:0007669"/>
    <property type="project" value="InterPro"/>
</dbReference>
<dbReference type="InterPro" id="IPR036396">
    <property type="entry name" value="Cyt_P450_sf"/>
</dbReference>
<dbReference type="GO" id="GO:0020037">
    <property type="term" value="F:heme binding"/>
    <property type="evidence" value="ECO:0007669"/>
    <property type="project" value="InterPro"/>
</dbReference>
<name>A0AAD4GAJ5_BOLED</name>
<dbReference type="SUPFAM" id="SSF48264">
    <property type="entry name" value="Cytochrome P450"/>
    <property type="match status" value="1"/>
</dbReference>
<dbReference type="EMBL" id="WHUW01000042">
    <property type="protein sequence ID" value="KAF8432253.1"/>
    <property type="molecule type" value="Genomic_DNA"/>
</dbReference>
<proteinExistence type="predicted"/>
<evidence type="ECO:0000313" key="2">
    <source>
        <dbReference type="Proteomes" id="UP001194468"/>
    </source>
</evidence>
<evidence type="ECO:0000313" key="1">
    <source>
        <dbReference type="EMBL" id="KAF8432253.1"/>
    </source>
</evidence>
<dbReference type="GO" id="GO:0016705">
    <property type="term" value="F:oxidoreductase activity, acting on paired donors, with incorporation or reduction of molecular oxygen"/>
    <property type="evidence" value="ECO:0007669"/>
    <property type="project" value="InterPro"/>
</dbReference>
<evidence type="ECO:0008006" key="3">
    <source>
        <dbReference type="Google" id="ProtNLM"/>
    </source>
</evidence>
<protein>
    <recommendedName>
        <fullName evidence="3">Cytochrome P450</fullName>
    </recommendedName>
</protein>
<dbReference type="GO" id="GO:0005506">
    <property type="term" value="F:iron ion binding"/>
    <property type="evidence" value="ECO:0007669"/>
    <property type="project" value="InterPro"/>
</dbReference>
<organism evidence="1 2">
    <name type="scientific">Boletus edulis BED1</name>
    <dbReference type="NCBI Taxonomy" id="1328754"/>
    <lineage>
        <taxon>Eukaryota</taxon>
        <taxon>Fungi</taxon>
        <taxon>Dikarya</taxon>
        <taxon>Basidiomycota</taxon>
        <taxon>Agaricomycotina</taxon>
        <taxon>Agaricomycetes</taxon>
        <taxon>Agaricomycetidae</taxon>
        <taxon>Boletales</taxon>
        <taxon>Boletineae</taxon>
        <taxon>Boletaceae</taxon>
        <taxon>Boletoideae</taxon>
        <taxon>Boletus</taxon>
    </lineage>
</organism>
<sequence>MDGRRMCLGQNFVVTEFKVVLVVLVKNFVFELRDGVDSKIEIGRGLLPRVRGDASYLCVCDRTLPEVGTLKETTVPH</sequence>
<keyword evidence="2" id="KW-1185">Reference proteome</keyword>
<reference evidence="1" key="2">
    <citation type="journal article" date="2020" name="Nat. Commun.">
        <title>Large-scale genome sequencing of mycorrhizal fungi provides insights into the early evolution of symbiotic traits.</title>
        <authorList>
            <person name="Miyauchi S."/>
            <person name="Kiss E."/>
            <person name="Kuo A."/>
            <person name="Drula E."/>
            <person name="Kohler A."/>
            <person name="Sanchez-Garcia M."/>
            <person name="Morin E."/>
            <person name="Andreopoulos B."/>
            <person name="Barry K.W."/>
            <person name="Bonito G."/>
            <person name="Buee M."/>
            <person name="Carver A."/>
            <person name="Chen C."/>
            <person name="Cichocki N."/>
            <person name="Clum A."/>
            <person name="Culley D."/>
            <person name="Crous P.W."/>
            <person name="Fauchery L."/>
            <person name="Girlanda M."/>
            <person name="Hayes R.D."/>
            <person name="Keri Z."/>
            <person name="LaButti K."/>
            <person name="Lipzen A."/>
            <person name="Lombard V."/>
            <person name="Magnuson J."/>
            <person name="Maillard F."/>
            <person name="Murat C."/>
            <person name="Nolan M."/>
            <person name="Ohm R.A."/>
            <person name="Pangilinan J."/>
            <person name="Pereira M.F."/>
            <person name="Perotto S."/>
            <person name="Peter M."/>
            <person name="Pfister S."/>
            <person name="Riley R."/>
            <person name="Sitrit Y."/>
            <person name="Stielow J.B."/>
            <person name="Szollosi G."/>
            <person name="Zifcakova L."/>
            <person name="Stursova M."/>
            <person name="Spatafora J.W."/>
            <person name="Tedersoo L."/>
            <person name="Vaario L.M."/>
            <person name="Yamada A."/>
            <person name="Yan M."/>
            <person name="Wang P."/>
            <person name="Xu J."/>
            <person name="Bruns T."/>
            <person name="Baldrian P."/>
            <person name="Vilgalys R."/>
            <person name="Dunand C."/>
            <person name="Henrissat B."/>
            <person name="Grigoriev I.V."/>
            <person name="Hibbett D."/>
            <person name="Nagy L.G."/>
            <person name="Martin F.M."/>
        </authorList>
    </citation>
    <scope>NUCLEOTIDE SEQUENCE</scope>
    <source>
        <strain evidence="1">BED1</strain>
    </source>
</reference>
<dbReference type="Gene3D" id="1.10.630.10">
    <property type="entry name" value="Cytochrome P450"/>
    <property type="match status" value="1"/>
</dbReference>
<reference evidence="1" key="1">
    <citation type="submission" date="2019-10" db="EMBL/GenBank/DDBJ databases">
        <authorList>
            <consortium name="DOE Joint Genome Institute"/>
            <person name="Kuo A."/>
            <person name="Miyauchi S."/>
            <person name="Kiss E."/>
            <person name="Drula E."/>
            <person name="Kohler A."/>
            <person name="Sanchez-Garcia M."/>
            <person name="Andreopoulos B."/>
            <person name="Barry K.W."/>
            <person name="Bonito G."/>
            <person name="Buee M."/>
            <person name="Carver A."/>
            <person name="Chen C."/>
            <person name="Cichocki N."/>
            <person name="Clum A."/>
            <person name="Culley D."/>
            <person name="Crous P.W."/>
            <person name="Fauchery L."/>
            <person name="Girlanda M."/>
            <person name="Hayes R."/>
            <person name="Keri Z."/>
            <person name="LaButti K."/>
            <person name="Lipzen A."/>
            <person name="Lombard V."/>
            <person name="Magnuson J."/>
            <person name="Maillard F."/>
            <person name="Morin E."/>
            <person name="Murat C."/>
            <person name="Nolan M."/>
            <person name="Ohm R."/>
            <person name="Pangilinan J."/>
            <person name="Pereira M."/>
            <person name="Perotto S."/>
            <person name="Peter M."/>
            <person name="Riley R."/>
            <person name="Sitrit Y."/>
            <person name="Stielow B."/>
            <person name="Szollosi G."/>
            <person name="Zifcakova L."/>
            <person name="Stursova M."/>
            <person name="Spatafora J.W."/>
            <person name="Tedersoo L."/>
            <person name="Vaario L.-M."/>
            <person name="Yamada A."/>
            <person name="Yan M."/>
            <person name="Wang P."/>
            <person name="Xu J."/>
            <person name="Bruns T."/>
            <person name="Baldrian P."/>
            <person name="Vilgalys R."/>
            <person name="Henrissat B."/>
            <person name="Grigoriev I.V."/>
            <person name="Hibbett D."/>
            <person name="Nagy L.G."/>
            <person name="Martin F.M."/>
        </authorList>
    </citation>
    <scope>NUCLEOTIDE SEQUENCE</scope>
    <source>
        <strain evidence="1">BED1</strain>
    </source>
</reference>
<comment type="caution">
    <text evidence="1">The sequence shown here is derived from an EMBL/GenBank/DDBJ whole genome shotgun (WGS) entry which is preliminary data.</text>
</comment>
<accession>A0AAD4GAJ5</accession>
<gene>
    <name evidence="1" type="ORF">L210DRAFT_2857572</name>
</gene>